<dbReference type="Pfam" id="PF14897">
    <property type="entry name" value="EpsG"/>
    <property type="match status" value="1"/>
</dbReference>
<dbReference type="InterPro" id="IPR049458">
    <property type="entry name" value="EpsG-like"/>
</dbReference>
<keyword evidence="1" id="KW-0472">Membrane</keyword>
<gene>
    <name evidence="2" type="ORF">HMPREF9470_02232</name>
</gene>
<feature type="transmembrane region" description="Helical" evidence="1">
    <location>
        <begin position="155"/>
        <end position="172"/>
    </location>
</feature>
<comment type="caution">
    <text evidence="2">The sequence shown here is derived from an EMBL/GenBank/DDBJ whole genome shotgun (WGS) entry which is preliminary data.</text>
</comment>
<feature type="transmembrane region" description="Helical" evidence="1">
    <location>
        <begin position="179"/>
        <end position="206"/>
    </location>
</feature>
<sequence length="386" mass="44403">MIYVVVYAISVLLIYIVYNKKQNKTIKAFLILGALSFPIILAGMRKIGIGTDTVGYAKSVFQLAMNSRNLTEFFSTTIMFNFTTVTVSKWELGYVLFVYFITKLFHSYQIMLAVTHAIIIVLIYKGLHVYKNKISVWLGMLIFYFLFYASSLNLMRQWMAISIVFFAFQYLLKNMKKTYIVLVLLATSFHYSAILGLAIMFLYYFLINDKKKYITVFVGGQRLDSTTIKIGIILFGGIALLFSIPILSRILSAIGLSRYASLYLIGSVSFKSNQIIRRIPFIFLVLYGIKKDKSYANKKLNAFFGAMMVLDIIAAQFGSLVVEAERIGYYFYAVYCISIPYYINKVSKRNKHLIILIVIVYLILSFAYDIIFQGRSSVYPYIPFYK</sequence>
<proteinExistence type="predicted"/>
<protein>
    <recommendedName>
        <fullName evidence="4">EpsG family protein</fullName>
    </recommendedName>
</protein>
<accession>A0A0J9C4Y4</accession>
<dbReference type="RefSeq" id="WP_048929845.1">
    <property type="nucleotide sequence ID" value="NZ_KQ235877.1"/>
</dbReference>
<dbReference type="AlphaFoldDB" id="A0A0J9C4Y4"/>
<evidence type="ECO:0000256" key="1">
    <source>
        <dbReference type="SAM" id="Phobius"/>
    </source>
</evidence>
<dbReference type="PATRIC" id="fig|742734.4.peg.2404"/>
<keyword evidence="1" id="KW-1133">Transmembrane helix</keyword>
<organism evidence="2 3">
    <name type="scientific">[Clostridium] citroniae WAL-19142</name>
    <dbReference type="NCBI Taxonomy" id="742734"/>
    <lineage>
        <taxon>Bacteria</taxon>
        <taxon>Bacillati</taxon>
        <taxon>Bacillota</taxon>
        <taxon>Clostridia</taxon>
        <taxon>Lachnospirales</taxon>
        <taxon>Lachnospiraceae</taxon>
        <taxon>Enterocloster</taxon>
    </lineage>
</organism>
<feature type="transmembrane region" description="Helical" evidence="1">
    <location>
        <begin position="226"/>
        <end position="248"/>
    </location>
</feature>
<keyword evidence="1" id="KW-0812">Transmembrane</keyword>
<dbReference type="EMBL" id="ADLK01000019">
    <property type="protein sequence ID" value="KMW20217.1"/>
    <property type="molecule type" value="Genomic_DNA"/>
</dbReference>
<feature type="transmembrane region" description="Helical" evidence="1">
    <location>
        <begin position="108"/>
        <end position="127"/>
    </location>
</feature>
<feature type="transmembrane region" description="Helical" evidence="1">
    <location>
        <begin position="327"/>
        <end position="344"/>
    </location>
</feature>
<feature type="transmembrane region" description="Helical" evidence="1">
    <location>
        <begin position="300"/>
        <end position="321"/>
    </location>
</feature>
<dbReference type="GeneID" id="93161839"/>
<feature type="transmembrane region" description="Helical" evidence="1">
    <location>
        <begin position="353"/>
        <end position="371"/>
    </location>
</feature>
<evidence type="ECO:0008006" key="4">
    <source>
        <dbReference type="Google" id="ProtNLM"/>
    </source>
</evidence>
<reference evidence="2 3" key="1">
    <citation type="submission" date="2011-04" db="EMBL/GenBank/DDBJ databases">
        <title>The Genome Sequence of Clostridium citroniae WAL-19142.</title>
        <authorList>
            <consortium name="The Broad Institute Genome Sequencing Platform"/>
            <person name="Earl A."/>
            <person name="Ward D."/>
            <person name="Feldgarden M."/>
            <person name="Gevers D."/>
            <person name="Warren Y.A."/>
            <person name="Tyrrell K.L."/>
            <person name="Citron D.M."/>
            <person name="Goldstein E.J."/>
            <person name="Daigneault M."/>
            <person name="Allen-Vercoe E."/>
            <person name="Young S.K."/>
            <person name="Zeng Q."/>
            <person name="Gargeya S."/>
            <person name="Fitzgerald M."/>
            <person name="Haas B."/>
            <person name="Abouelleil A."/>
            <person name="Alvarado L."/>
            <person name="Arachchi H.M."/>
            <person name="Berlin A."/>
            <person name="Brown A."/>
            <person name="Chapman S.B."/>
            <person name="Chen Z."/>
            <person name="Dunbar C."/>
            <person name="Freedman E."/>
            <person name="Gearin G."/>
            <person name="Gellesch M."/>
            <person name="Goldberg J."/>
            <person name="Griggs A."/>
            <person name="Gujja S."/>
            <person name="Heilman E.R."/>
            <person name="Heiman D."/>
            <person name="Howarth C."/>
            <person name="Larson L."/>
            <person name="Lui A."/>
            <person name="MacDonald P.J."/>
            <person name="Mehta T."/>
            <person name="Montmayeur A."/>
            <person name="Murphy C."/>
            <person name="Neiman D."/>
            <person name="Pearson M."/>
            <person name="Priest M."/>
            <person name="Roberts A."/>
            <person name="Saif S."/>
            <person name="Shea T."/>
            <person name="Shenoy N."/>
            <person name="Sisk P."/>
            <person name="Stolte C."/>
            <person name="Sykes S."/>
            <person name="White J."/>
            <person name="Yandava C."/>
            <person name="Wortman J."/>
            <person name="Nusbaum C."/>
            <person name="Birren B."/>
        </authorList>
    </citation>
    <scope>NUCLEOTIDE SEQUENCE [LARGE SCALE GENOMIC DNA]</scope>
    <source>
        <strain evidence="2 3">WAL-19142</strain>
    </source>
</reference>
<feature type="transmembrane region" description="Helical" evidence="1">
    <location>
        <begin position="29"/>
        <end position="48"/>
    </location>
</feature>
<dbReference type="Proteomes" id="UP000037392">
    <property type="component" value="Unassembled WGS sequence"/>
</dbReference>
<name>A0A0J9C4Y4_9FIRM</name>
<evidence type="ECO:0000313" key="2">
    <source>
        <dbReference type="EMBL" id="KMW20217.1"/>
    </source>
</evidence>
<feature type="transmembrane region" description="Helical" evidence="1">
    <location>
        <begin position="134"/>
        <end position="149"/>
    </location>
</feature>
<evidence type="ECO:0000313" key="3">
    <source>
        <dbReference type="Proteomes" id="UP000037392"/>
    </source>
</evidence>
<dbReference type="OrthoDB" id="2329888at2"/>